<feature type="domain" description="Cytochrome b5 heme-binding" evidence="1">
    <location>
        <begin position="54"/>
        <end position="114"/>
    </location>
</feature>
<dbReference type="InterPro" id="IPR036400">
    <property type="entry name" value="Cyt_B5-like_heme/steroid_sf"/>
</dbReference>
<dbReference type="GO" id="GO:0006629">
    <property type="term" value="P:lipid metabolic process"/>
    <property type="evidence" value="ECO:0007669"/>
    <property type="project" value="InterPro"/>
</dbReference>
<dbReference type="SUPFAM" id="SSF55856">
    <property type="entry name" value="Cytochrome b5-like heme/steroid binding domain"/>
    <property type="match status" value="1"/>
</dbReference>
<dbReference type="EMBL" id="OB660295">
    <property type="protein sequence ID" value="CAD7224032.1"/>
    <property type="molecule type" value="Genomic_DNA"/>
</dbReference>
<organism evidence="3">
    <name type="scientific">Cyprideis torosa</name>
    <dbReference type="NCBI Taxonomy" id="163714"/>
    <lineage>
        <taxon>Eukaryota</taxon>
        <taxon>Metazoa</taxon>
        <taxon>Ecdysozoa</taxon>
        <taxon>Arthropoda</taxon>
        <taxon>Crustacea</taxon>
        <taxon>Oligostraca</taxon>
        <taxon>Ostracoda</taxon>
        <taxon>Podocopa</taxon>
        <taxon>Podocopida</taxon>
        <taxon>Cytherocopina</taxon>
        <taxon>Cytheroidea</taxon>
        <taxon>Cytherideidae</taxon>
        <taxon>Cyprideis</taxon>
    </lineage>
</organism>
<dbReference type="InterPro" id="IPR001199">
    <property type="entry name" value="Cyt_B5-like_heme/steroid-bd"/>
</dbReference>
<dbReference type="Pfam" id="PF00487">
    <property type="entry name" value="FA_desaturase"/>
    <property type="match status" value="1"/>
</dbReference>
<protein>
    <submittedName>
        <fullName evidence="3">Uncharacterized protein</fullName>
    </submittedName>
</protein>
<proteinExistence type="predicted"/>
<evidence type="ECO:0000313" key="3">
    <source>
        <dbReference type="EMBL" id="CAD7224032.1"/>
    </source>
</evidence>
<reference evidence="3" key="1">
    <citation type="submission" date="2020-11" db="EMBL/GenBank/DDBJ databases">
        <authorList>
            <person name="Tran Van P."/>
        </authorList>
    </citation>
    <scope>NUCLEOTIDE SEQUENCE</scope>
</reference>
<dbReference type="PANTHER" id="PTHR16740:SF1">
    <property type="entry name" value="CYTOCHROME B5-RELATED PROTEIN-RELATED"/>
    <property type="match status" value="1"/>
</dbReference>
<feature type="domain" description="Fatty acid desaturase" evidence="2">
    <location>
        <begin position="178"/>
        <end position="421"/>
    </location>
</feature>
<gene>
    <name evidence="3" type="ORF">CTOB1V02_LOCUS2002</name>
</gene>
<dbReference type="Gene3D" id="3.10.120.10">
    <property type="entry name" value="Cytochrome b5-like heme/steroid binding domain"/>
    <property type="match status" value="1"/>
</dbReference>
<dbReference type="Pfam" id="PF00173">
    <property type="entry name" value="Cyt-b5"/>
    <property type="match status" value="1"/>
</dbReference>
<dbReference type="OrthoDB" id="260519at2759"/>
<accession>A0A7R8W3F5</accession>
<evidence type="ECO:0000259" key="1">
    <source>
        <dbReference type="Pfam" id="PF00173"/>
    </source>
</evidence>
<dbReference type="PANTHER" id="PTHR16740">
    <property type="entry name" value="CYTOCHROME B5-RELATED PROTEIN-RELATED"/>
    <property type="match status" value="1"/>
</dbReference>
<dbReference type="InterPro" id="IPR005804">
    <property type="entry name" value="FA_desaturase_dom"/>
</dbReference>
<dbReference type="AlphaFoldDB" id="A0A7R8W3F5"/>
<evidence type="ECO:0000259" key="2">
    <source>
        <dbReference type="Pfam" id="PF00487"/>
    </source>
</evidence>
<dbReference type="InterPro" id="IPR053100">
    <property type="entry name" value="Cytochrome_b5-related"/>
</dbReference>
<name>A0A7R8W3F5_9CRUS</name>
<sequence>MPPNAKSFPNAFEAAEDEEDNKAENIVPESYFAKGYTGNQPLVTPLRWLRAKRKLDGAEGLWRVHDKLYDLSAFNHPGGQLWLEILQGTDITEHYEIHHQTGHPEILQKYFVREARTPRISPFTFHEDGFYKSFKRRAKVILEKVGSGPERSNKLLVDANAIVFLLLLTLCGTYSTWSIALSAGVAMTFLVLSSHNFVHQKINFRSIYMDFSVFGSLNWRLQHCLSHHVFPNTIQDVEVTGIIPLLDFLTRPKNLFQKYLYPLTITVVTPLIFPIVTPFLTTYWEIYQGNIKFRTEHSFLPLEILYAASLSGSLWTGIWAFWVIHGFTAVLLIFIGKAAGHHHPEVYSDGDRLRPENQRDWGIFQLDTVVDRPEVVERGPSLFLLGHHLLHHLVPAVDDSKLIYLYPALLETLEEFNLGYQFMPYYRCLYGMAAQLSKEKPFTRERPTDRSQLVKFVKSRSS</sequence>